<dbReference type="InterPro" id="IPR044609">
    <property type="entry name" value="FKBP2/11"/>
</dbReference>
<dbReference type="InterPro" id="IPR001179">
    <property type="entry name" value="PPIase_FKBP_dom"/>
</dbReference>
<organism evidence="7">
    <name type="scientific">Anthurium amnicola</name>
    <dbReference type="NCBI Taxonomy" id="1678845"/>
    <lineage>
        <taxon>Eukaryota</taxon>
        <taxon>Viridiplantae</taxon>
        <taxon>Streptophyta</taxon>
        <taxon>Embryophyta</taxon>
        <taxon>Tracheophyta</taxon>
        <taxon>Spermatophyta</taxon>
        <taxon>Magnoliopsida</taxon>
        <taxon>Liliopsida</taxon>
        <taxon>Araceae</taxon>
        <taxon>Pothoideae</taxon>
        <taxon>Potheae</taxon>
        <taxon>Anthurium</taxon>
    </lineage>
</organism>
<evidence type="ECO:0000256" key="5">
    <source>
        <dbReference type="PROSITE-ProRule" id="PRU00277"/>
    </source>
</evidence>
<evidence type="ECO:0000256" key="2">
    <source>
        <dbReference type="ARBA" id="ARBA00013194"/>
    </source>
</evidence>
<feature type="domain" description="PPIase FKBP-type" evidence="6">
    <location>
        <begin position="65"/>
        <end position="154"/>
    </location>
</feature>
<dbReference type="EC" id="5.2.1.8" evidence="2 5"/>
<gene>
    <name evidence="7" type="primary">FKBP3_1</name>
    <name evidence="7" type="ORF">g.26736</name>
</gene>
<accession>A0A1D1XID1</accession>
<dbReference type="Gene3D" id="3.10.50.40">
    <property type="match status" value="1"/>
</dbReference>
<dbReference type="GO" id="GO:0003755">
    <property type="term" value="F:peptidyl-prolyl cis-trans isomerase activity"/>
    <property type="evidence" value="ECO:0007669"/>
    <property type="project" value="UniProtKB-KW"/>
</dbReference>
<dbReference type="AlphaFoldDB" id="A0A1D1XID1"/>
<dbReference type="PROSITE" id="PS50059">
    <property type="entry name" value="FKBP_PPIASE"/>
    <property type="match status" value="1"/>
</dbReference>
<evidence type="ECO:0000259" key="6">
    <source>
        <dbReference type="PROSITE" id="PS50059"/>
    </source>
</evidence>
<proteinExistence type="predicted"/>
<dbReference type="EMBL" id="GDJX01025798">
    <property type="protein sequence ID" value="JAT42138.1"/>
    <property type="molecule type" value="Transcribed_RNA"/>
</dbReference>
<comment type="catalytic activity">
    <reaction evidence="1 5">
        <text>[protein]-peptidylproline (omega=180) = [protein]-peptidylproline (omega=0)</text>
        <dbReference type="Rhea" id="RHEA:16237"/>
        <dbReference type="Rhea" id="RHEA-COMP:10747"/>
        <dbReference type="Rhea" id="RHEA-COMP:10748"/>
        <dbReference type="ChEBI" id="CHEBI:83833"/>
        <dbReference type="ChEBI" id="CHEBI:83834"/>
        <dbReference type="EC" id="5.2.1.8"/>
    </reaction>
</comment>
<reference evidence="7" key="1">
    <citation type="submission" date="2015-07" db="EMBL/GenBank/DDBJ databases">
        <title>Transcriptome Assembly of Anthurium amnicola.</title>
        <authorList>
            <person name="Suzuki J."/>
        </authorList>
    </citation>
    <scope>NUCLEOTIDE SEQUENCE</scope>
</reference>
<name>A0A1D1XID1_9ARAE</name>
<keyword evidence="3 5" id="KW-0697">Rotamase</keyword>
<evidence type="ECO:0000256" key="4">
    <source>
        <dbReference type="ARBA" id="ARBA00023235"/>
    </source>
</evidence>
<dbReference type="SUPFAM" id="SSF54534">
    <property type="entry name" value="FKBP-like"/>
    <property type="match status" value="1"/>
</dbReference>
<evidence type="ECO:0000256" key="3">
    <source>
        <dbReference type="ARBA" id="ARBA00023110"/>
    </source>
</evidence>
<evidence type="ECO:0000313" key="7">
    <source>
        <dbReference type="EMBL" id="JAT42138.1"/>
    </source>
</evidence>
<keyword evidence="4 5" id="KW-0413">Isomerase</keyword>
<dbReference type="InterPro" id="IPR046357">
    <property type="entry name" value="PPIase_dom_sf"/>
</dbReference>
<dbReference type="GO" id="GO:0005783">
    <property type="term" value="C:endoplasmic reticulum"/>
    <property type="evidence" value="ECO:0007669"/>
    <property type="project" value="TreeGrafter"/>
</dbReference>
<dbReference type="Pfam" id="PF00254">
    <property type="entry name" value="FKBP_C"/>
    <property type="match status" value="1"/>
</dbReference>
<dbReference type="FunFam" id="3.10.50.40:FF:000006">
    <property type="entry name" value="Peptidyl-prolyl cis-trans isomerase"/>
    <property type="match status" value="1"/>
</dbReference>
<dbReference type="PANTHER" id="PTHR45779">
    <property type="entry name" value="PEPTIDYLPROLYL ISOMERASE"/>
    <property type="match status" value="1"/>
</dbReference>
<feature type="non-terminal residue" evidence="7">
    <location>
        <position position="1"/>
    </location>
</feature>
<sequence length="160" mass="17838">LFFLKKKKIPKKKKMRQNIIILFFIVVVCLTTCYFVEAKEPPKSLQVGIKNRISDGICRKRSKNGDSISVHYTGTLFDDGKEFDSSIPRGTPFTFTLGAGHVIKGWDQGLVGMCIGEKRRLVIPSDMAYGVRGSPPLIPANAALVFDVEMVAIGKNRYEL</sequence>
<evidence type="ECO:0000256" key="1">
    <source>
        <dbReference type="ARBA" id="ARBA00000971"/>
    </source>
</evidence>
<dbReference type="PANTHER" id="PTHR45779:SF7">
    <property type="entry name" value="PEPTIDYLPROLYL ISOMERASE"/>
    <property type="match status" value="1"/>
</dbReference>
<protein>
    <recommendedName>
        <fullName evidence="2 5">peptidylprolyl isomerase</fullName>
        <ecNumber evidence="2 5">5.2.1.8</ecNumber>
    </recommendedName>
</protein>